<name>A0AAV2WPY3_MYCNE</name>
<dbReference type="EMBL" id="LK021340">
    <property type="protein sequence ID" value="CDQ46207.1"/>
    <property type="molecule type" value="Genomic_DNA"/>
</dbReference>
<dbReference type="Pfam" id="PF01740">
    <property type="entry name" value="STAS"/>
    <property type="match status" value="1"/>
</dbReference>
<dbReference type="RefSeq" id="WP_051644312.1">
    <property type="nucleotide sequence ID" value="NZ_LK021340.1"/>
</dbReference>
<gene>
    <name evidence="2" type="ORF">BN1047_04111</name>
</gene>
<dbReference type="Gene3D" id="3.30.750.24">
    <property type="entry name" value="STAS domain"/>
    <property type="match status" value="1"/>
</dbReference>
<evidence type="ECO:0000313" key="2">
    <source>
        <dbReference type="EMBL" id="CDQ46207.1"/>
    </source>
</evidence>
<sequence length="143" mass="15276">MTTPDNIAIAMSAPRAARGTAVYTVRHMPPSMTVVEVFGQLDAANARQFSGYALTHLAHTDQLIVDLSGIDFFGTEAFSMLHTISVTAAGKDARWVLVPSAAVRRLLRICDPDGVLPTADTTTEAAGRLQGQPLLQLVPQFGQ</sequence>
<evidence type="ECO:0000259" key="1">
    <source>
        <dbReference type="PROSITE" id="PS50801"/>
    </source>
</evidence>
<accession>A0AAV2WPY3</accession>
<dbReference type="CDD" id="cd07043">
    <property type="entry name" value="STAS_anti-anti-sigma_factors"/>
    <property type="match status" value="1"/>
</dbReference>
<reference evidence="2" key="1">
    <citation type="submission" date="2014-05" db="EMBL/GenBank/DDBJ databases">
        <authorList>
            <person name="Urmite Genomes"/>
        </authorList>
    </citation>
    <scope>NUCLEOTIDE SEQUENCE</scope>
    <source>
        <strain evidence="2">DSM 44074</strain>
    </source>
</reference>
<dbReference type="InterPro" id="IPR002645">
    <property type="entry name" value="STAS_dom"/>
</dbReference>
<dbReference type="PROSITE" id="PS50801">
    <property type="entry name" value="STAS"/>
    <property type="match status" value="1"/>
</dbReference>
<protein>
    <submittedName>
        <fullName evidence="2">Anti-sigma-factor antagonist</fullName>
    </submittedName>
</protein>
<dbReference type="SUPFAM" id="SSF52091">
    <property type="entry name" value="SpoIIaa-like"/>
    <property type="match status" value="1"/>
</dbReference>
<evidence type="ECO:0000313" key="3">
    <source>
        <dbReference type="Proteomes" id="UP000028864"/>
    </source>
</evidence>
<dbReference type="Proteomes" id="UP000028864">
    <property type="component" value="Unassembled WGS sequence"/>
</dbReference>
<dbReference type="AlphaFoldDB" id="A0AAV2WPY3"/>
<reference evidence="2" key="2">
    <citation type="submission" date="2015-09" db="EMBL/GenBank/DDBJ databases">
        <title>Draft genome sequence of Mycobacterium neoaurum DSM 44074.</title>
        <authorList>
            <person name="Croce O."/>
            <person name="Robert C."/>
            <person name="Raoult D."/>
            <person name="Drancourt M."/>
        </authorList>
    </citation>
    <scope>NUCLEOTIDE SEQUENCE</scope>
    <source>
        <strain evidence="2">DSM 44074</strain>
    </source>
</reference>
<feature type="domain" description="STAS" evidence="1">
    <location>
        <begin position="22"/>
        <end position="129"/>
    </location>
</feature>
<dbReference type="InterPro" id="IPR036513">
    <property type="entry name" value="STAS_dom_sf"/>
</dbReference>
<proteinExistence type="predicted"/>
<organism evidence="2 3">
    <name type="scientific">Mycolicibacterium neoaurum</name>
    <name type="common">Mycobacterium neoaurum</name>
    <dbReference type="NCBI Taxonomy" id="1795"/>
    <lineage>
        <taxon>Bacteria</taxon>
        <taxon>Bacillati</taxon>
        <taxon>Actinomycetota</taxon>
        <taxon>Actinomycetes</taxon>
        <taxon>Mycobacteriales</taxon>
        <taxon>Mycobacteriaceae</taxon>
        <taxon>Mycolicibacterium</taxon>
    </lineage>
</organism>